<dbReference type="SUPFAM" id="SSF48179">
    <property type="entry name" value="6-phosphogluconate dehydrogenase C-terminal domain-like"/>
    <property type="match status" value="1"/>
</dbReference>
<dbReference type="Proteomes" id="UP000199101">
    <property type="component" value="Unassembled WGS sequence"/>
</dbReference>
<dbReference type="PANTHER" id="PTHR30524:SF0">
    <property type="entry name" value="ALTRONATE OXIDOREDUCTASE-RELATED"/>
    <property type="match status" value="1"/>
</dbReference>
<dbReference type="SUPFAM" id="SSF51735">
    <property type="entry name" value="NAD(P)-binding Rossmann-fold domains"/>
    <property type="match status" value="1"/>
</dbReference>
<dbReference type="Gene3D" id="3.40.50.720">
    <property type="entry name" value="NAD(P)-binding Rossmann-like Domain"/>
    <property type="match status" value="1"/>
</dbReference>
<sequence>MQPQPGAPTHQYQIAEESGVSSRIIQFGTSRFLQAHAAFFVHEARQSGQDVGPITVVQVSGDSSRSGRVAAFSNPAGYPVVIRGMSDGQPIDRTVQVASVDRGLSAVEHWEELSRLFAEDAEFVISNTGETGYKTWPEEDRFGATGQVPRSFPAKLAALLVRRWQASGRSLVILPCELMTGNGSVLKQTVIDCARLNDVPAEFYTWLDGHAAFAETLVDRIVSEPIEPIGAVAEPYALWAIKRAPGIRAPCHHPSIVLTDDLTPYERLKLHILNLGHTFLAEIWQRENRPADETVRAILADKDIRARLDTLYESEVLPGFAANSMGDEAKAYVATTLDRFLNPFLDHRIADISQHHPEKVARRIHAFLDWADSAGSASGMPVLRQIAAQYPPVKAAY</sequence>
<feature type="domain" description="Mannitol dehydrogenase C-terminal" evidence="4">
    <location>
        <begin position="261"/>
        <end position="364"/>
    </location>
</feature>
<keyword evidence="6" id="KW-1185">Reference proteome</keyword>
<reference evidence="6" key="1">
    <citation type="submission" date="2016-08" db="EMBL/GenBank/DDBJ databases">
        <authorList>
            <person name="Varghese N."/>
            <person name="Submissions Spin"/>
        </authorList>
    </citation>
    <scope>NUCLEOTIDE SEQUENCE [LARGE SCALE GENOMIC DNA]</scope>
    <source>
        <strain evidence="6">HAMBI 2975</strain>
    </source>
</reference>
<dbReference type="GO" id="GO:0016491">
    <property type="term" value="F:oxidoreductase activity"/>
    <property type="evidence" value="ECO:0007669"/>
    <property type="project" value="UniProtKB-KW"/>
</dbReference>
<evidence type="ECO:0000256" key="1">
    <source>
        <dbReference type="ARBA" id="ARBA00023002"/>
    </source>
</evidence>
<keyword evidence="2" id="KW-0520">NAD</keyword>
<organism evidence="5 6">
    <name type="scientific">Rhizobium multihospitium</name>
    <dbReference type="NCBI Taxonomy" id="410764"/>
    <lineage>
        <taxon>Bacteria</taxon>
        <taxon>Pseudomonadati</taxon>
        <taxon>Pseudomonadota</taxon>
        <taxon>Alphaproteobacteria</taxon>
        <taxon>Hyphomicrobiales</taxon>
        <taxon>Rhizobiaceae</taxon>
        <taxon>Rhizobium/Agrobacterium group</taxon>
        <taxon>Rhizobium</taxon>
    </lineage>
</organism>
<dbReference type="EMBL" id="FMAG01000013">
    <property type="protein sequence ID" value="SCB49295.1"/>
    <property type="molecule type" value="Genomic_DNA"/>
</dbReference>
<dbReference type="InterPro" id="IPR013131">
    <property type="entry name" value="Mannitol_DH_N"/>
</dbReference>
<dbReference type="Pfam" id="PF01232">
    <property type="entry name" value="Mannitol_dh"/>
    <property type="match status" value="1"/>
</dbReference>
<protein>
    <submittedName>
        <fullName evidence="5">Tagaturonate reductase</fullName>
    </submittedName>
</protein>
<evidence type="ECO:0000259" key="4">
    <source>
        <dbReference type="Pfam" id="PF08125"/>
    </source>
</evidence>
<evidence type="ECO:0000313" key="6">
    <source>
        <dbReference type="Proteomes" id="UP000199101"/>
    </source>
</evidence>
<feature type="domain" description="Mannitol dehydrogenase N-terminal" evidence="3">
    <location>
        <begin position="23"/>
        <end position="243"/>
    </location>
</feature>
<dbReference type="AlphaFoldDB" id="A0A1C3XAT9"/>
<name>A0A1C3XAT9_9HYPH</name>
<dbReference type="InterPro" id="IPR013328">
    <property type="entry name" value="6PGD_dom2"/>
</dbReference>
<evidence type="ECO:0000259" key="3">
    <source>
        <dbReference type="Pfam" id="PF01232"/>
    </source>
</evidence>
<gene>
    <name evidence="5" type="ORF">GA0061103_0571</name>
</gene>
<keyword evidence="1" id="KW-0560">Oxidoreductase</keyword>
<evidence type="ECO:0000256" key="2">
    <source>
        <dbReference type="ARBA" id="ARBA00023027"/>
    </source>
</evidence>
<dbReference type="Pfam" id="PF08125">
    <property type="entry name" value="Mannitol_dh_C"/>
    <property type="match status" value="1"/>
</dbReference>
<dbReference type="Gene3D" id="1.10.1040.10">
    <property type="entry name" value="N-(1-d-carboxylethyl)-l-norvaline Dehydrogenase, domain 2"/>
    <property type="match status" value="1"/>
</dbReference>
<dbReference type="STRING" id="410764.GA0061103_0571"/>
<dbReference type="InterPro" id="IPR036291">
    <property type="entry name" value="NAD(P)-bd_dom_sf"/>
</dbReference>
<dbReference type="InterPro" id="IPR008927">
    <property type="entry name" value="6-PGluconate_DH-like_C_sf"/>
</dbReference>
<dbReference type="PANTHER" id="PTHR30524">
    <property type="entry name" value="MANNITOL-1-PHOSPHATE 5-DEHYDROGENASE"/>
    <property type="match status" value="1"/>
</dbReference>
<dbReference type="InterPro" id="IPR013118">
    <property type="entry name" value="Mannitol_DH_C"/>
</dbReference>
<evidence type="ECO:0000313" key="5">
    <source>
        <dbReference type="EMBL" id="SCB49295.1"/>
    </source>
</evidence>
<accession>A0A1C3XAT9</accession>
<proteinExistence type="predicted"/>